<dbReference type="EMBL" id="FNFP01000001">
    <property type="protein sequence ID" value="SDJ93894.1"/>
    <property type="molecule type" value="Genomic_DNA"/>
</dbReference>
<sequence>MEMLSWMKKVDTRMKKSSLLQLIDEMHGVIHALLVDNKRYKDTILELKKALEQQQ</sequence>
<reference evidence="1 2" key="1">
    <citation type="submission" date="2016-10" db="EMBL/GenBank/DDBJ databases">
        <authorList>
            <person name="de Groot N.N."/>
        </authorList>
    </citation>
    <scope>NUCLEOTIDE SEQUENCE [LARGE SCALE GENOMIC DNA]</scope>
    <source>
        <strain evidence="1 2">DSM 18346</strain>
    </source>
</reference>
<protein>
    <submittedName>
        <fullName evidence="1">Uncharacterized protein</fullName>
    </submittedName>
</protein>
<name>A0A1G8XUP8_9FIRM</name>
<accession>A0A1G8XUP8</accession>
<proteinExistence type="predicted"/>
<gene>
    <name evidence="1" type="ORF">SAMN05660472_00325</name>
</gene>
<keyword evidence="2" id="KW-1185">Reference proteome</keyword>
<dbReference type="AlphaFoldDB" id="A0A1G8XUP8"/>
<evidence type="ECO:0000313" key="1">
    <source>
        <dbReference type="EMBL" id="SDJ93894.1"/>
    </source>
</evidence>
<dbReference type="RefSeq" id="WP_176762004.1">
    <property type="nucleotide sequence ID" value="NZ_FNFP01000001.1"/>
</dbReference>
<organism evidence="1 2">
    <name type="scientific">Natronincola ferrireducens</name>
    <dbReference type="NCBI Taxonomy" id="393762"/>
    <lineage>
        <taxon>Bacteria</taxon>
        <taxon>Bacillati</taxon>
        <taxon>Bacillota</taxon>
        <taxon>Clostridia</taxon>
        <taxon>Peptostreptococcales</taxon>
        <taxon>Natronincolaceae</taxon>
        <taxon>Natronincola</taxon>
    </lineage>
</organism>
<evidence type="ECO:0000313" key="2">
    <source>
        <dbReference type="Proteomes" id="UP000198718"/>
    </source>
</evidence>
<dbReference type="Proteomes" id="UP000198718">
    <property type="component" value="Unassembled WGS sequence"/>
</dbReference>